<gene>
    <name evidence="1" type="ordered locus">Mesop_3754</name>
</gene>
<accession>F7XZY1</accession>
<dbReference type="Proteomes" id="UP000001623">
    <property type="component" value="Chromosome"/>
</dbReference>
<dbReference type="KEGG" id="mop:Mesop_3754"/>
<evidence type="ECO:0000313" key="2">
    <source>
        <dbReference type="Proteomes" id="UP000001623"/>
    </source>
</evidence>
<name>F7XZY1_MESOW</name>
<dbReference type="AlphaFoldDB" id="F7XZY1"/>
<dbReference type="eggNOG" id="ENOG5032F5E">
    <property type="taxonomic scope" value="Bacteria"/>
</dbReference>
<reference evidence="1 2" key="1">
    <citation type="submission" date="2010-10" db="EMBL/GenBank/DDBJ databases">
        <title>Complete sequence of Mesorhizobium opportunistum WSM2075.</title>
        <authorList>
            <consortium name="US DOE Joint Genome Institute"/>
            <person name="Lucas S."/>
            <person name="Copeland A."/>
            <person name="Lapidus A."/>
            <person name="Cheng J.-F."/>
            <person name="Bruce D."/>
            <person name="Goodwin L."/>
            <person name="Pitluck S."/>
            <person name="Chertkov O."/>
            <person name="Misra M."/>
            <person name="Detter J.C."/>
            <person name="Han C."/>
            <person name="Tapia R."/>
            <person name="Land M."/>
            <person name="Hauser L."/>
            <person name="Kyrpides N."/>
            <person name="Ovchinnikova G."/>
            <person name="Mavrommatis K.M."/>
            <person name="Tiwari R.P."/>
            <person name="Howieson J.G."/>
            <person name="O'Hara G.W."/>
            <person name="Nandasena K.G."/>
            <person name="Woyke T."/>
        </authorList>
    </citation>
    <scope>NUCLEOTIDE SEQUENCE [LARGE SCALE GENOMIC DNA]</scope>
    <source>
        <strain evidence="2">LMG 24607 / HAMBI 3007 / WSM2075</strain>
    </source>
</reference>
<proteinExistence type="predicted"/>
<sequence length="148" mass="15742">MDTREAILARLVVIAGDVTGIKKVFRNELATNETDLPAIIVLDANEKADPTDPEGRGPKAPRRMIMMPQLLIMLPEASSAVGTALNGFRALLIDAVANDDTLVGLTTNRQGARLAASETQLAWGRSMLGEMGIPFAIPYILFPGSIAG</sequence>
<dbReference type="STRING" id="536019.Mesop_3754"/>
<dbReference type="HOGENOM" id="CLU_1756697_0_0_5"/>
<organism evidence="1 2">
    <name type="scientific">Mesorhizobium opportunistum (strain LMG 24607 / HAMBI 3007 / WSM2075)</name>
    <dbReference type="NCBI Taxonomy" id="536019"/>
    <lineage>
        <taxon>Bacteria</taxon>
        <taxon>Pseudomonadati</taxon>
        <taxon>Pseudomonadota</taxon>
        <taxon>Alphaproteobacteria</taxon>
        <taxon>Hyphomicrobiales</taxon>
        <taxon>Phyllobacteriaceae</taxon>
        <taxon>Mesorhizobium</taxon>
    </lineage>
</organism>
<dbReference type="RefSeq" id="WP_013894879.1">
    <property type="nucleotide sequence ID" value="NC_015675.1"/>
</dbReference>
<evidence type="ECO:0000313" key="1">
    <source>
        <dbReference type="EMBL" id="AEH88195.1"/>
    </source>
</evidence>
<dbReference type="EMBL" id="CP002279">
    <property type="protein sequence ID" value="AEH88195.1"/>
    <property type="molecule type" value="Genomic_DNA"/>
</dbReference>
<protein>
    <submittedName>
        <fullName evidence="1">Uncharacterized protein</fullName>
    </submittedName>
</protein>